<gene>
    <name evidence="7" type="primary">flgK</name>
    <name evidence="12" type="ORF">SAMN02745136_05041</name>
</gene>
<feature type="domain" description="Flagellar basal-body/hook protein C-terminal" evidence="10">
    <location>
        <begin position="544"/>
        <end position="576"/>
    </location>
</feature>
<dbReference type="OrthoDB" id="9802553at2"/>
<dbReference type="Pfam" id="PF00460">
    <property type="entry name" value="Flg_bb_rod"/>
    <property type="match status" value="1"/>
</dbReference>
<evidence type="ECO:0000256" key="1">
    <source>
        <dbReference type="ARBA" id="ARBA00004365"/>
    </source>
</evidence>
<evidence type="ECO:0000259" key="10">
    <source>
        <dbReference type="Pfam" id="PF06429"/>
    </source>
</evidence>
<evidence type="ECO:0000259" key="11">
    <source>
        <dbReference type="Pfam" id="PF22638"/>
    </source>
</evidence>
<evidence type="ECO:0000313" key="12">
    <source>
        <dbReference type="EMBL" id="SHL50406.1"/>
    </source>
</evidence>
<feature type="coiled-coil region" evidence="8">
    <location>
        <begin position="145"/>
        <end position="197"/>
    </location>
</feature>
<dbReference type="Pfam" id="PF22638">
    <property type="entry name" value="FlgK_D1"/>
    <property type="match status" value="1"/>
</dbReference>
<dbReference type="STRING" id="1121322.SAMN02745136_05041"/>
<reference evidence="12 13" key="1">
    <citation type="submission" date="2016-11" db="EMBL/GenBank/DDBJ databases">
        <authorList>
            <person name="Jaros S."/>
            <person name="Januszkiewicz K."/>
            <person name="Wedrychowicz H."/>
        </authorList>
    </citation>
    <scope>NUCLEOTIDE SEQUENCE [LARGE SCALE GENOMIC DNA]</scope>
    <source>
        <strain evidence="12 13">DSM 15929</strain>
    </source>
</reference>
<keyword evidence="12" id="KW-0969">Cilium</keyword>
<name>A0A1M7B689_9FIRM</name>
<proteinExistence type="inferred from homology"/>
<keyword evidence="6 7" id="KW-0975">Bacterial flagellum</keyword>
<dbReference type="PANTHER" id="PTHR30033">
    <property type="entry name" value="FLAGELLAR HOOK-ASSOCIATED PROTEIN 1"/>
    <property type="match status" value="1"/>
</dbReference>
<sequence>MSLSSSLYVGVSGLTASQNALNTTAHNLTNINTKGYTRQQVVMADFGYQKWGVDHISTLQKGLGVDIETVRQVRNMFFDKSYRTEVGRQGFYQTQYETVTEVESMFGEMEGVAFQKSLNDFWTSMQELSKQPGAIEVRANFLQDASSFLERAEKISNQLQEYQVNLNKRITAKVGEVNNIASQIHDLNQKISAYESNGLEHANDLRDARNNLLDELGGILNISYKENSNGVVTVLAEGMPLVTENETFKMEVAKVSDSSDLLKPVWSSFNQDVFRLDLPISTENNTDIGSLKGLLVSRGSDKANYTDIPVKPVRTATMTDAQYDAAMADYTNKVDDYNKNINVSVVMTVQAQFDQLIHGIVTSVNDIFCPNKEVTVGGKTFKVLDKENAPYGMDIPDYTQGEALFNRKSVSRYRDPDASDPIESLLPAGTKIYVEEDPNNVYSLFTVGEIEINPLISKNYSKLPLNAGAGTGGFDQKAAEKLLDLWQQPFLALSPNSLAVSKFKDYYTNFTGELATRGKELDSTSQNQASMVKYIDDKRQGIMGVSSDEELTNLIKYQHAYNASSRFITVIDQMMEHIVTKL</sequence>
<dbReference type="GO" id="GO:0005576">
    <property type="term" value="C:extracellular region"/>
    <property type="evidence" value="ECO:0007669"/>
    <property type="project" value="UniProtKB-SubCell"/>
</dbReference>
<accession>A0A1M7B689</accession>
<comment type="subcellular location">
    <subcellularLocation>
        <location evidence="1 7">Bacterial flagellum</location>
    </subcellularLocation>
    <subcellularLocation>
        <location evidence="2 7">Secreted</location>
    </subcellularLocation>
</comment>
<dbReference type="EMBL" id="FRAC01000035">
    <property type="protein sequence ID" value="SHL50406.1"/>
    <property type="molecule type" value="Genomic_DNA"/>
</dbReference>
<feature type="domain" description="Flagellar basal body rod protein N-terminal" evidence="9">
    <location>
        <begin position="7"/>
        <end position="37"/>
    </location>
</feature>
<dbReference type="PANTHER" id="PTHR30033:SF1">
    <property type="entry name" value="FLAGELLAR HOOK-ASSOCIATED PROTEIN 1"/>
    <property type="match status" value="1"/>
</dbReference>
<dbReference type="GO" id="GO:0044780">
    <property type="term" value="P:bacterial-type flagellum assembly"/>
    <property type="evidence" value="ECO:0007669"/>
    <property type="project" value="InterPro"/>
</dbReference>
<dbReference type="GO" id="GO:0009424">
    <property type="term" value="C:bacterial-type flagellum hook"/>
    <property type="evidence" value="ECO:0007669"/>
    <property type="project" value="UniProtKB-UniRule"/>
</dbReference>
<dbReference type="Proteomes" id="UP000184386">
    <property type="component" value="Unassembled WGS sequence"/>
</dbReference>
<evidence type="ECO:0000259" key="9">
    <source>
        <dbReference type="Pfam" id="PF00460"/>
    </source>
</evidence>
<dbReference type="RefSeq" id="WP_073279956.1">
    <property type="nucleotide sequence ID" value="NZ_FRAC01000035.1"/>
</dbReference>
<dbReference type="InterPro" id="IPR010930">
    <property type="entry name" value="Flg_bb/hook_C_dom"/>
</dbReference>
<dbReference type="InterPro" id="IPR002371">
    <property type="entry name" value="FlgK"/>
</dbReference>
<evidence type="ECO:0000256" key="4">
    <source>
        <dbReference type="ARBA" id="ARBA00016244"/>
    </source>
</evidence>
<dbReference type="GO" id="GO:0005198">
    <property type="term" value="F:structural molecule activity"/>
    <property type="evidence" value="ECO:0007669"/>
    <property type="project" value="UniProtKB-UniRule"/>
</dbReference>
<evidence type="ECO:0000256" key="8">
    <source>
        <dbReference type="SAM" id="Coils"/>
    </source>
</evidence>
<dbReference type="Pfam" id="PF06429">
    <property type="entry name" value="Flg_bbr_C"/>
    <property type="match status" value="1"/>
</dbReference>
<dbReference type="NCBIfam" id="TIGR02492">
    <property type="entry name" value="flgK_ends"/>
    <property type="match status" value="1"/>
</dbReference>
<protein>
    <recommendedName>
        <fullName evidence="4 7">Flagellar hook-associated protein 1</fullName>
        <shortName evidence="7">HAP1</shortName>
    </recommendedName>
</protein>
<evidence type="ECO:0000256" key="3">
    <source>
        <dbReference type="ARBA" id="ARBA00009677"/>
    </source>
</evidence>
<keyword evidence="8" id="KW-0175">Coiled coil</keyword>
<evidence type="ECO:0000256" key="2">
    <source>
        <dbReference type="ARBA" id="ARBA00004613"/>
    </source>
</evidence>
<evidence type="ECO:0000313" key="13">
    <source>
        <dbReference type="Proteomes" id="UP000184386"/>
    </source>
</evidence>
<keyword evidence="12" id="KW-0282">Flagellum</keyword>
<keyword evidence="13" id="KW-1185">Reference proteome</keyword>
<dbReference type="SUPFAM" id="SSF64518">
    <property type="entry name" value="Phase 1 flagellin"/>
    <property type="match status" value="1"/>
</dbReference>
<evidence type="ECO:0000256" key="7">
    <source>
        <dbReference type="RuleBase" id="RU362065"/>
    </source>
</evidence>
<dbReference type="AlphaFoldDB" id="A0A1M7B689"/>
<keyword evidence="5 7" id="KW-0964">Secreted</keyword>
<dbReference type="InterPro" id="IPR001444">
    <property type="entry name" value="Flag_bb_rod_N"/>
</dbReference>
<organism evidence="12 13">
    <name type="scientific">Anaerocolumna jejuensis DSM 15929</name>
    <dbReference type="NCBI Taxonomy" id="1121322"/>
    <lineage>
        <taxon>Bacteria</taxon>
        <taxon>Bacillati</taxon>
        <taxon>Bacillota</taxon>
        <taxon>Clostridia</taxon>
        <taxon>Lachnospirales</taxon>
        <taxon>Lachnospiraceae</taxon>
        <taxon>Anaerocolumna</taxon>
    </lineage>
</organism>
<dbReference type="PRINTS" id="PR01005">
    <property type="entry name" value="FLGHOOKAP1"/>
</dbReference>
<evidence type="ECO:0000256" key="5">
    <source>
        <dbReference type="ARBA" id="ARBA00022525"/>
    </source>
</evidence>
<comment type="similarity">
    <text evidence="3 7">Belongs to the flagella basal body rod proteins family.</text>
</comment>
<feature type="domain" description="Flagellar hook-associated protein FlgK helical" evidence="11">
    <location>
        <begin position="100"/>
        <end position="340"/>
    </location>
</feature>
<keyword evidence="12" id="KW-0966">Cell projection</keyword>
<dbReference type="InterPro" id="IPR053927">
    <property type="entry name" value="FlgK_helical"/>
</dbReference>
<evidence type="ECO:0000256" key="6">
    <source>
        <dbReference type="ARBA" id="ARBA00023143"/>
    </source>
</evidence>